<evidence type="ECO:0000313" key="2">
    <source>
        <dbReference type="Proteomes" id="UP000319267"/>
    </source>
</evidence>
<proteinExistence type="predicted"/>
<reference evidence="1 2" key="1">
    <citation type="submission" date="2017-05" db="EMBL/GenBank/DDBJ databases">
        <authorList>
            <person name="Varghese N."/>
            <person name="Submissions S."/>
        </authorList>
    </citation>
    <scope>NUCLEOTIDE SEQUENCE [LARGE SCALE GENOMIC DNA]</scope>
    <source>
        <strain evidence="1 2">DSM 29982</strain>
    </source>
</reference>
<accession>A0A521EWR4</accession>
<keyword evidence="2" id="KW-1185">Reference proteome</keyword>
<organism evidence="1 2">
    <name type="scientific">Flavobacterium nitrogenifigens</name>
    <dbReference type="NCBI Taxonomy" id="1617283"/>
    <lineage>
        <taxon>Bacteria</taxon>
        <taxon>Pseudomonadati</taxon>
        <taxon>Bacteroidota</taxon>
        <taxon>Flavobacteriia</taxon>
        <taxon>Flavobacteriales</taxon>
        <taxon>Flavobacteriaceae</taxon>
        <taxon>Flavobacterium</taxon>
    </lineage>
</organism>
<dbReference type="Proteomes" id="UP000319267">
    <property type="component" value="Unassembled WGS sequence"/>
</dbReference>
<evidence type="ECO:0000313" key="1">
    <source>
        <dbReference type="EMBL" id="SMO87560.1"/>
    </source>
</evidence>
<gene>
    <name evidence="1" type="ORF">SAMN06265220_105121</name>
</gene>
<dbReference type="AlphaFoldDB" id="A0A521EWR4"/>
<protein>
    <submittedName>
        <fullName evidence="1">Uncharacterized protein</fullName>
    </submittedName>
</protein>
<dbReference type="OrthoDB" id="982885at2"/>
<dbReference type="EMBL" id="FXTQ01000005">
    <property type="protein sequence ID" value="SMO87560.1"/>
    <property type="molecule type" value="Genomic_DNA"/>
</dbReference>
<name>A0A521EWR4_9FLAO</name>
<sequence>MNLLELIKYFRSNGKYEAFCLSRSLNTNSEAIDIYMTKPFVLNKELAFFEIEDTEGKIEYTFNGLKYFNLFDFYFFLDAIEELNNDFSMNDNLLAQKLFNYAIQDA</sequence>
<dbReference type="RefSeq" id="WP_111377357.1">
    <property type="nucleotide sequence ID" value="NZ_CP043612.1"/>
</dbReference>